<dbReference type="InterPro" id="IPR043128">
    <property type="entry name" value="Rev_trsase/Diguanyl_cyclase"/>
</dbReference>
<dbReference type="Gene3D" id="3.40.1170.60">
    <property type="match status" value="1"/>
</dbReference>
<evidence type="ECO:0000256" key="15">
    <source>
        <dbReference type="ARBA" id="ARBA00049244"/>
    </source>
</evidence>
<dbReference type="FunFam" id="3.30.1490.100:FF:000004">
    <property type="entry name" value="DNA polymerase IV"/>
    <property type="match status" value="1"/>
</dbReference>
<keyword evidence="9 16" id="KW-0479">Metal-binding</keyword>
<comment type="function">
    <text evidence="16">Poorly processive, error-prone DNA polymerase involved in untargeted mutagenesis. Copies undamaged DNA at stalled replication forks, which arise in vivo from mismatched or misaligned primer ends. These misaligned primers can be extended by PolIV. Exhibits no 3'-5' exonuclease (proofreading) activity. May be involved in translesional synthesis, in conjunction with the beta clamp from PolIII.</text>
</comment>
<dbReference type="EC" id="2.7.7.7" evidence="16"/>
<reference evidence="19" key="1">
    <citation type="submission" date="2016-10" db="EMBL/GenBank/DDBJ databases">
        <authorList>
            <person name="Varghese N."/>
            <person name="Submissions S."/>
        </authorList>
    </citation>
    <scope>NUCLEOTIDE SEQUENCE [LARGE SCALE GENOMIC DNA]</scope>
    <source>
        <strain evidence="19">DSM 5918</strain>
    </source>
</reference>
<dbReference type="InterPro" id="IPR001126">
    <property type="entry name" value="UmuC"/>
</dbReference>
<keyword evidence="13 16" id="KW-0238">DNA-binding</keyword>
<name>A0A1I3SNB2_9BACT</name>
<dbReference type="InterPro" id="IPR036775">
    <property type="entry name" value="DNA_pol_Y-fam_lit_finger_sf"/>
</dbReference>
<dbReference type="SUPFAM" id="SSF56672">
    <property type="entry name" value="DNA/RNA polymerases"/>
    <property type="match status" value="1"/>
</dbReference>
<dbReference type="STRING" id="52560.SAMN04488082_104224"/>
<evidence type="ECO:0000256" key="11">
    <source>
        <dbReference type="ARBA" id="ARBA00022842"/>
    </source>
</evidence>
<dbReference type="Pfam" id="PF00817">
    <property type="entry name" value="IMS"/>
    <property type="match status" value="1"/>
</dbReference>
<dbReference type="Gene3D" id="3.30.1490.100">
    <property type="entry name" value="DNA polymerase, Y-family, little finger domain"/>
    <property type="match status" value="1"/>
</dbReference>
<organism evidence="18 19">
    <name type="scientific">Desulfomicrobium apsheronum</name>
    <dbReference type="NCBI Taxonomy" id="52560"/>
    <lineage>
        <taxon>Bacteria</taxon>
        <taxon>Pseudomonadati</taxon>
        <taxon>Thermodesulfobacteriota</taxon>
        <taxon>Desulfovibrionia</taxon>
        <taxon>Desulfovibrionales</taxon>
        <taxon>Desulfomicrobiaceae</taxon>
        <taxon>Desulfomicrobium</taxon>
    </lineage>
</organism>
<evidence type="ECO:0000256" key="12">
    <source>
        <dbReference type="ARBA" id="ARBA00022932"/>
    </source>
</evidence>
<dbReference type="FunFam" id="3.40.1170.60:FF:000001">
    <property type="entry name" value="DNA polymerase IV"/>
    <property type="match status" value="1"/>
</dbReference>
<evidence type="ECO:0000256" key="9">
    <source>
        <dbReference type="ARBA" id="ARBA00022723"/>
    </source>
</evidence>
<dbReference type="GO" id="GO:0003887">
    <property type="term" value="F:DNA-directed DNA polymerase activity"/>
    <property type="evidence" value="ECO:0007669"/>
    <property type="project" value="UniProtKB-UniRule"/>
</dbReference>
<dbReference type="RefSeq" id="WP_092373339.1">
    <property type="nucleotide sequence ID" value="NZ_FORX01000004.1"/>
</dbReference>
<dbReference type="OrthoDB" id="9808813at2"/>
<evidence type="ECO:0000256" key="6">
    <source>
        <dbReference type="ARBA" id="ARBA00022679"/>
    </source>
</evidence>
<keyword evidence="14 16" id="KW-0234">DNA repair</keyword>
<dbReference type="Gene3D" id="1.10.150.20">
    <property type="entry name" value="5' to 3' exonuclease, C-terminal subdomain"/>
    <property type="match status" value="1"/>
</dbReference>
<keyword evidence="7 16" id="KW-0548">Nucleotidyltransferase</keyword>
<dbReference type="InterPro" id="IPR017961">
    <property type="entry name" value="DNA_pol_Y-fam_little_finger"/>
</dbReference>
<evidence type="ECO:0000256" key="10">
    <source>
        <dbReference type="ARBA" id="ARBA00022763"/>
    </source>
</evidence>
<dbReference type="Pfam" id="PF11798">
    <property type="entry name" value="IMS_HHH"/>
    <property type="match status" value="1"/>
</dbReference>
<dbReference type="HAMAP" id="MF_01113">
    <property type="entry name" value="DNApol_IV"/>
    <property type="match status" value="1"/>
</dbReference>
<feature type="domain" description="UmuC" evidence="17">
    <location>
        <begin position="15"/>
        <end position="194"/>
    </location>
</feature>
<comment type="subunit">
    <text evidence="3 16">Monomer.</text>
</comment>
<evidence type="ECO:0000256" key="16">
    <source>
        <dbReference type="HAMAP-Rule" id="MF_01113"/>
    </source>
</evidence>
<comment type="catalytic activity">
    <reaction evidence="15 16">
        <text>DNA(n) + a 2'-deoxyribonucleoside 5'-triphosphate = DNA(n+1) + diphosphate</text>
        <dbReference type="Rhea" id="RHEA:22508"/>
        <dbReference type="Rhea" id="RHEA-COMP:17339"/>
        <dbReference type="Rhea" id="RHEA-COMP:17340"/>
        <dbReference type="ChEBI" id="CHEBI:33019"/>
        <dbReference type="ChEBI" id="CHEBI:61560"/>
        <dbReference type="ChEBI" id="CHEBI:173112"/>
        <dbReference type="EC" id="2.7.7.7"/>
    </reaction>
</comment>
<dbReference type="InterPro" id="IPR050116">
    <property type="entry name" value="DNA_polymerase-Y"/>
</dbReference>
<dbReference type="InterPro" id="IPR022880">
    <property type="entry name" value="DNApol_IV"/>
</dbReference>
<proteinExistence type="inferred from homology"/>
<dbReference type="GO" id="GO:0005829">
    <property type="term" value="C:cytosol"/>
    <property type="evidence" value="ECO:0007669"/>
    <property type="project" value="TreeGrafter"/>
</dbReference>
<dbReference type="InterPro" id="IPR024728">
    <property type="entry name" value="PolY_HhH_motif"/>
</dbReference>
<keyword evidence="4 16" id="KW-0515">Mutator protein</keyword>
<evidence type="ECO:0000256" key="14">
    <source>
        <dbReference type="ARBA" id="ARBA00023204"/>
    </source>
</evidence>
<dbReference type="Gene3D" id="3.30.70.270">
    <property type="match status" value="1"/>
</dbReference>
<protein>
    <recommendedName>
        <fullName evidence="16">DNA polymerase IV</fullName>
        <shortName evidence="16">Pol IV</shortName>
        <ecNumber evidence="16">2.7.7.7</ecNumber>
    </recommendedName>
</protein>
<evidence type="ECO:0000259" key="17">
    <source>
        <dbReference type="PROSITE" id="PS50173"/>
    </source>
</evidence>
<dbReference type="Proteomes" id="UP000198635">
    <property type="component" value="Unassembled WGS sequence"/>
</dbReference>
<dbReference type="PANTHER" id="PTHR11076">
    <property type="entry name" value="DNA REPAIR POLYMERASE UMUC / TRANSFERASE FAMILY MEMBER"/>
    <property type="match status" value="1"/>
</dbReference>
<dbReference type="GO" id="GO:0006261">
    <property type="term" value="P:DNA-templated DNA replication"/>
    <property type="evidence" value="ECO:0007669"/>
    <property type="project" value="UniProtKB-UniRule"/>
</dbReference>
<accession>A0A1I3SNB2</accession>
<dbReference type="CDD" id="cd03586">
    <property type="entry name" value="PolY_Pol_IV_kappa"/>
    <property type="match status" value="1"/>
</dbReference>
<keyword evidence="6 16" id="KW-0808">Transferase</keyword>
<dbReference type="SUPFAM" id="SSF100879">
    <property type="entry name" value="Lesion bypass DNA polymerase (Y-family), little finger domain"/>
    <property type="match status" value="1"/>
</dbReference>
<keyword evidence="5 16" id="KW-0963">Cytoplasm</keyword>
<evidence type="ECO:0000256" key="13">
    <source>
        <dbReference type="ARBA" id="ARBA00023125"/>
    </source>
</evidence>
<keyword evidence="11 16" id="KW-0460">Magnesium</keyword>
<dbReference type="GO" id="GO:0003684">
    <property type="term" value="F:damaged DNA binding"/>
    <property type="evidence" value="ECO:0007669"/>
    <property type="project" value="InterPro"/>
</dbReference>
<dbReference type="PROSITE" id="PS50173">
    <property type="entry name" value="UMUC"/>
    <property type="match status" value="1"/>
</dbReference>
<keyword evidence="12 16" id="KW-0239">DNA-directed DNA polymerase</keyword>
<feature type="active site" evidence="16">
    <location>
        <position position="113"/>
    </location>
</feature>
<dbReference type="InterPro" id="IPR043502">
    <property type="entry name" value="DNA/RNA_pol_sf"/>
</dbReference>
<dbReference type="GO" id="GO:0006281">
    <property type="term" value="P:DNA repair"/>
    <property type="evidence" value="ECO:0007669"/>
    <property type="project" value="UniProtKB-UniRule"/>
</dbReference>
<keyword evidence="10 16" id="KW-0227">DNA damage</keyword>
<comment type="subcellular location">
    <subcellularLocation>
        <location evidence="1 16">Cytoplasm</location>
    </subcellularLocation>
</comment>
<dbReference type="AlphaFoldDB" id="A0A1I3SNB2"/>
<feature type="binding site" evidence="16">
    <location>
        <position position="112"/>
    </location>
    <ligand>
        <name>Mg(2+)</name>
        <dbReference type="ChEBI" id="CHEBI:18420"/>
    </ligand>
</feature>
<evidence type="ECO:0000313" key="18">
    <source>
        <dbReference type="EMBL" id="SFJ60195.1"/>
    </source>
</evidence>
<dbReference type="GO" id="GO:0009432">
    <property type="term" value="P:SOS response"/>
    <property type="evidence" value="ECO:0007669"/>
    <property type="project" value="TreeGrafter"/>
</dbReference>
<sequence length="412" mass="45729">MEDSLKDAPDFKRVILHLDMDAFFTSVEQADDPSLQGQPVVIGQSLRGVASAASYEARKYGIRSAMPIVQAKKLCPHAVFLPGRMSRYREISGTIMNIMRALCPVVEQASVDEAYADISGTLRIFGPPENLARRLKEEILSVTNLTCSVGIAPNKFLAKIASDWDKPGGLTSIRPADVPTFLHELPLGKIPGVGKHFLEELRRIGVTTVPHVLARPRTYWSETMGKRGAFLHDRACGIDDSAVVPGQDPKSCSAENTLERDTLNRTLLERWLLIQAERIGRELRGLGKKGLTVTLKIKFKDFSSITRSRTLPRPTDITTEILDAARRLLAAEKLPQPVRLIGTGVSNFRFVQAELPLMPDVNRKRSQKLDQAMDRIRDKFGSTSILRAEAAVRETEAIDDLLSQKNRTLNGQ</sequence>
<comment type="cofactor">
    <cofactor evidence="16">
        <name>Mg(2+)</name>
        <dbReference type="ChEBI" id="CHEBI:18420"/>
    </cofactor>
    <text evidence="16">Binds 2 magnesium ions per subunit.</text>
</comment>
<evidence type="ECO:0000313" key="19">
    <source>
        <dbReference type="Proteomes" id="UP000198635"/>
    </source>
</evidence>
<dbReference type="EMBL" id="FORX01000004">
    <property type="protein sequence ID" value="SFJ60195.1"/>
    <property type="molecule type" value="Genomic_DNA"/>
</dbReference>
<evidence type="ECO:0000256" key="5">
    <source>
        <dbReference type="ARBA" id="ARBA00022490"/>
    </source>
</evidence>
<dbReference type="NCBIfam" id="NF002677">
    <property type="entry name" value="PRK02406.1"/>
    <property type="match status" value="1"/>
</dbReference>
<dbReference type="PANTHER" id="PTHR11076:SF33">
    <property type="entry name" value="DNA POLYMERASE KAPPA"/>
    <property type="match status" value="1"/>
</dbReference>
<feature type="site" description="Substrate discrimination" evidence="16">
    <location>
        <position position="24"/>
    </location>
</feature>
<dbReference type="Pfam" id="PF11799">
    <property type="entry name" value="IMS_C"/>
    <property type="match status" value="1"/>
</dbReference>
<evidence type="ECO:0000256" key="1">
    <source>
        <dbReference type="ARBA" id="ARBA00004496"/>
    </source>
</evidence>
<comment type="similarity">
    <text evidence="2 16">Belongs to the DNA polymerase type-Y family.</text>
</comment>
<evidence type="ECO:0000256" key="8">
    <source>
        <dbReference type="ARBA" id="ARBA00022705"/>
    </source>
</evidence>
<dbReference type="GO" id="GO:0000287">
    <property type="term" value="F:magnesium ion binding"/>
    <property type="evidence" value="ECO:0007669"/>
    <property type="project" value="UniProtKB-UniRule"/>
</dbReference>
<dbReference type="GO" id="GO:0042276">
    <property type="term" value="P:error-prone translesion synthesis"/>
    <property type="evidence" value="ECO:0007669"/>
    <property type="project" value="TreeGrafter"/>
</dbReference>
<feature type="binding site" evidence="16">
    <location>
        <position position="19"/>
    </location>
    <ligand>
        <name>Mg(2+)</name>
        <dbReference type="ChEBI" id="CHEBI:18420"/>
    </ligand>
</feature>
<evidence type="ECO:0000256" key="7">
    <source>
        <dbReference type="ARBA" id="ARBA00022695"/>
    </source>
</evidence>
<evidence type="ECO:0000256" key="4">
    <source>
        <dbReference type="ARBA" id="ARBA00022457"/>
    </source>
</evidence>
<keyword evidence="8 16" id="KW-0235">DNA replication</keyword>
<evidence type="ECO:0000256" key="2">
    <source>
        <dbReference type="ARBA" id="ARBA00010945"/>
    </source>
</evidence>
<gene>
    <name evidence="16" type="primary">dinB</name>
    <name evidence="18" type="ORF">SAMN04488082_104224</name>
</gene>
<evidence type="ECO:0000256" key="3">
    <source>
        <dbReference type="ARBA" id="ARBA00011245"/>
    </source>
</evidence>
<keyword evidence="19" id="KW-1185">Reference proteome</keyword>